<gene>
    <name evidence="1" type="ORF">Zmor_014826</name>
</gene>
<accession>A0AA38IKB6</accession>
<protein>
    <submittedName>
        <fullName evidence="1">Uncharacterized protein</fullName>
    </submittedName>
</protein>
<evidence type="ECO:0000313" key="2">
    <source>
        <dbReference type="Proteomes" id="UP001168821"/>
    </source>
</evidence>
<name>A0AA38IKB6_9CUCU</name>
<organism evidence="1 2">
    <name type="scientific">Zophobas morio</name>
    <dbReference type="NCBI Taxonomy" id="2755281"/>
    <lineage>
        <taxon>Eukaryota</taxon>
        <taxon>Metazoa</taxon>
        <taxon>Ecdysozoa</taxon>
        <taxon>Arthropoda</taxon>
        <taxon>Hexapoda</taxon>
        <taxon>Insecta</taxon>
        <taxon>Pterygota</taxon>
        <taxon>Neoptera</taxon>
        <taxon>Endopterygota</taxon>
        <taxon>Coleoptera</taxon>
        <taxon>Polyphaga</taxon>
        <taxon>Cucujiformia</taxon>
        <taxon>Tenebrionidae</taxon>
        <taxon>Zophobas</taxon>
    </lineage>
</organism>
<comment type="caution">
    <text evidence="1">The sequence shown here is derived from an EMBL/GenBank/DDBJ whole genome shotgun (WGS) entry which is preliminary data.</text>
</comment>
<dbReference type="PANTHER" id="PTHR47326:SF1">
    <property type="entry name" value="HTH PSQ-TYPE DOMAIN-CONTAINING PROTEIN"/>
    <property type="match status" value="1"/>
</dbReference>
<keyword evidence="2" id="KW-1185">Reference proteome</keyword>
<reference evidence="1" key="1">
    <citation type="journal article" date="2023" name="G3 (Bethesda)">
        <title>Whole genome assemblies of Zophobas morio and Tenebrio molitor.</title>
        <authorList>
            <person name="Kaur S."/>
            <person name="Stinson S.A."/>
            <person name="diCenzo G.C."/>
        </authorList>
    </citation>
    <scope>NUCLEOTIDE SEQUENCE</scope>
    <source>
        <strain evidence="1">QUZm001</strain>
    </source>
</reference>
<proteinExistence type="predicted"/>
<evidence type="ECO:0000313" key="1">
    <source>
        <dbReference type="EMBL" id="KAJ3655706.1"/>
    </source>
</evidence>
<dbReference type="EMBL" id="JALNTZ010000004">
    <property type="protein sequence ID" value="KAJ3655706.1"/>
    <property type="molecule type" value="Genomic_DNA"/>
</dbReference>
<dbReference type="Proteomes" id="UP001168821">
    <property type="component" value="Unassembled WGS sequence"/>
</dbReference>
<dbReference type="AlphaFoldDB" id="A0AA38IKB6"/>
<sequence length="143" mass="17175">MLKWLISMYGRSFGNPMTRSVFTVRNFLNVDYPIIVHLLRLTNVCGKTARLLQKLRIGVSDEQSVFYMRRQKFWTSLKKNRIGVRRLSYRVGISPFVVWRTLYDQGLYPYHVQRVHTLKPEDLPRRMRFCEWLLERNGADLHL</sequence>
<dbReference type="PANTHER" id="PTHR47326">
    <property type="entry name" value="TRANSPOSABLE ELEMENT TC3 TRANSPOSASE-LIKE PROTEIN"/>
    <property type="match status" value="1"/>
</dbReference>